<feature type="domain" description="Gfo/Idh/MocA-like oxidoreductase N-terminal" evidence="2">
    <location>
        <begin position="1"/>
        <end position="119"/>
    </location>
</feature>
<dbReference type="Gene3D" id="3.30.360.10">
    <property type="entry name" value="Dihydrodipicolinate Reductase, domain 2"/>
    <property type="match status" value="1"/>
</dbReference>
<proteinExistence type="inferred from homology"/>
<dbReference type="STRING" id="1324314.BVG16_09635"/>
<dbReference type="AlphaFoldDB" id="A0A1T2XHH6"/>
<dbReference type="RefSeq" id="WP_078498335.1">
    <property type="nucleotide sequence ID" value="NZ_MSZX01000003.1"/>
</dbReference>
<comment type="caution">
    <text evidence="4">The sequence shown here is derived from an EMBL/GenBank/DDBJ whole genome shotgun (WGS) entry which is preliminary data.</text>
</comment>
<evidence type="ECO:0000313" key="4">
    <source>
        <dbReference type="EMBL" id="OPA79337.1"/>
    </source>
</evidence>
<comment type="similarity">
    <text evidence="1">Belongs to the Gfo/Idh/MocA family.</text>
</comment>
<feature type="domain" description="Gfo/Idh/MocA-like oxidoreductase C-terminal" evidence="3">
    <location>
        <begin position="131"/>
        <end position="326"/>
    </location>
</feature>
<dbReference type="PANTHER" id="PTHR43377:SF1">
    <property type="entry name" value="BILIVERDIN REDUCTASE A"/>
    <property type="match status" value="1"/>
</dbReference>
<dbReference type="InterPro" id="IPR036291">
    <property type="entry name" value="NAD(P)-bd_dom_sf"/>
</dbReference>
<dbReference type="GO" id="GO:0000166">
    <property type="term" value="F:nucleotide binding"/>
    <property type="evidence" value="ECO:0007669"/>
    <property type="project" value="InterPro"/>
</dbReference>
<dbReference type="SUPFAM" id="SSF55347">
    <property type="entry name" value="Glyceraldehyde-3-phosphate dehydrogenase-like, C-terminal domain"/>
    <property type="match status" value="1"/>
</dbReference>
<evidence type="ECO:0000313" key="5">
    <source>
        <dbReference type="Proteomes" id="UP000190188"/>
    </source>
</evidence>
<dbReference type="SUPFAM" id="SSF51735">
    <property type="entry name" value="NAD(P)-binding Rossmann-fold domains"/>
    <property type="match status" value="1"/>
</dbReference>
<protein>
    <submittedName>
        <fullName evidence="4">Oxidoreductase</fullName>
    </submittedName>
</protein>
<dbReference type="InterPro" id="IPR000683">
    <property type="entry name" value="Gfo/Idh/MocA-like_OxRdtase_N"/>
</dbReference>
<evidence type="ECO:0000259" key="2">
    <source>
        <dbReference type="Pfam" id="PF01408"/>
    </source>
</evidence>
<name>A0A1T2XHH6_9BACL</name>
<reference evidence="4 5" key="1">
    <citation type="submission" date="2017-01" db="EMBL/GenBank/DDBJ databases">
        <title>Genome analysis of Paenibacillus selenitrireducens ES3-24.</title>
        <authorList>
            <person name="Xu D."/>
            <person name="Yao R."/>
            <person name="Zheng S."/>
        </authorList>
    </citation>
    <scope>NUCLEOTIDE SEQUENCE [LARGE SCALE GENOMIC DNA]</scope>
    <source>
        <strain evidence="4 5">ES3-24</strain>
    </source>
</reference>
<evidence type="ECO:0000259" key="3">
    <source>
        <dbReference type="Pfam" id="PF02894"/>
    </source>
</evidence>
<gene>
    <name evidence="4" type="ORF">BVG16_09635</name>
</gene>
<sequence length="336" mass="36621">MKVAVIGCGSMGNVHAHAYAKMNDVELTAVCDIQMERAEALAERTGAVAYPSFEHMLAEAEFDVISITLPSYLHKEYTIRAAEAGKHVISEKPLALTLEDAQAMIECCDRQGVRLFVGHVVRFFPEYAQIKQVIDQGKIGRVAVVHTKRRGSHPGLASPWFKEADKSGGILFDLMIHDIDYLRWAVGEVKSVYAKSHTDQDLEFAFVTLQFENGAVANLEVCWGYPGSFHTGIEVAGSKGVVRNNSESSNSVRVRQISSDKPGQAPVVEVPKSPGAKSPYELELEHYIACIRTGDTAIVTAQDAYQAIEIAKAAADSAKTGKVVSLQASRVQEVTK</sequence>
<dbReference type="OrthoDB" id="9815825at2"/>
<accession>A0A1T2XHH6</accession>
<dbReference type="PANTHER" id="PTHR43377">
    <property type="entry name" value="BILIVERDIN REDUCTASE A"/>
    <property type="match status" value="1"/>
</dbReference>
<dbReference type="Proteomes" id="UP000190188">
    <property type="component" value="Unassembled WGS sequence"/>
</dbReference>
<dbReference type="Pfam" id="PF01408">
    <property type="entry name" value="GFO_IDH_MocA"/>
    <property type="match status" value="1"/>
</dbReference>
<dbReference type="InterPro" id="IPR004104">
    <property type="entry name" value="Gfo/Idh/MocA-like_OxRdtase_C"/>
</dbReference>
<evidence type="ECO:0000256" key="1">
    <source>
        <dbReference type="ARBA" id="ARBA00010928"/>
    </source>
</evidence>
<dbReference type="Pfam" id="PF02894">
    <property type="entry name" value="GFO_IDH_MocA_C"/>
    <property type="match status" value="1"/>
</dbReference>
<dbReference type="InterPro" id="IPR051450">
    <property type="entry name" value="Gfo/Idh/MocA_Oxidoreductases"/>
</dbReference>
<dbReference type="Gene3D" id="3.40.50.720">
    <property type="entry name" value="NAD(P)-binding Rossmann-like Domain"/>
    <property type="match status" value="1"/>
</dbReference>
<organism evidence="4 5">
    <name type="scientific">Paenibacillus selenitireducens</name>
    <dbReference type="NCBI Taxonomy" id="1324314"/>
    <lineage>
        <taxon>Bacteria</taxon>
        <taxon>Bacillati</taxon>
        <taxon>Bacillota</taxon>
        <taxon>Bacilli</taxon>
        <taxon>Bacillales</taxon>
        <taxon>Paenibacillaceae</taxon>
        <taxon>Paenibacillus</taxon>
    </lineage>
</organism>
<keyword evidence="5" id="KW-1185">Reference proteome</keyword>
<dbReference type="EMBL" id="MSZX01000003">
    <property type="protein sequence ID" value="OPA79337.1"/>
    <property type="molecule type" value="Genomic_DNA"/>
</dbReference>